<organism evidence="2 3">
    <name type="scientific">Cardiocondyla obscurior</name>
    <dbReference type="NCBI Taxonomy" id="286306"/>
    <lineage>
        <taxon>Eukaryota</taxon>
        <taxon>Metazoa</taxon>
        <taxon>Ecdysozoa</taxon>
        <taxon>Arthropoda</taxon>
        <taxon>Hexapoda</taxon>
        <taxon>Insecta</taxon>
        <taxon>Pterygota</taxon>
        <taxon>Neoptera</taxon>
        <taxon>Endopterygota</taxon>
        <taxon>Hymenoptera</taxon>
        <taxon>Apocrita</taxon>
        <taxon>Aculeata</taxon>
        <taxon>Formicoidea</taxon>
        <taxon>Formicidae</taxon>
        <taxon>Myrmicinae</taxon>
        <taxon>Cardiocondyla</taxon>
    </lineage>
</organism>
<evidence type="ECO:0000313" key="2">
    <source>
        <dbReference type="EMBL" id="KAL0123144.1"/>
    </source>
</evidence>
<feature type="region of interest" description="Disordered" evidence="1">
    <location>
        <begin position="1"/>
        <end position="46"/>
    </location>
</feature>
<dbReference type="Proteomes" id="UP001430953">
    <property type="component" value="Unassembled WGS sequence"/>
</dbReference>
<reference evidence="2 3" key="1">
    <citation type="submission" date="2023-03" db="EMBL/GenBank/DDBJ databases">
        <title>High recombination rates correlate with genetic variation in Cardiocondyla obscurior ants.</title>
        <authorList>
            <person name="Errbii M."/>
        </authorList>
    </citation>
    <scope>NUCLEOTIDE SEQUENCE [LARGE SCALE GENOMIC DNA]</scope>
    <source>
        <strain evidence="2">Alpha-2009</strain>
        <tissue evidence="2">Whole body</tissue>
    </source>
</reference>
<evidence type="ECO:0000313" key="3">
    <source>
        <dbReference type="Proteomes" id="UP001430953"/>
    </source>
</evidence>
<name>A0AAW2G4M9_9HYME</name>
<gene>
    <name evidence="2" type="ORF">PUN28_007642</name>
</gene>
<comment type="caution">
    <text evidence="2">The sequence shown here is derived from an EMBL/GenBank/DDBJ whole genome shotgun (WGS) entry which is preliminary data.</text>
</comment>
<dbReference type="EMBL" id="JADYXP020000006">
    <property type="protein sequence ID" value="KAL0123144.1"/>
    <property type="molecule type" value="Genomic_DNA"/>
</dbReference>
<accession>A0AAW2G4M9</accession>
<sequence>MAVIPLSPVTQKPPEDDENDVPPIRIITNQTPSSGEAPGTPHVQPPFLLEILGGYNEDEEESEKEEAIEMEEDP</sequence>
<evidence type="ECO:0000256" key="1">
    <source>
        <dbReference type="SAM" id="MobiDB-lite"/>
    </source>
</evidence>
<proteinExistence type="predicted"/>
<dbReference type="AlphaFoldDB" id="A0AAW2G4M9"/>
<protein>
    <submittedName>
        <fullName evidence="2">Uncharacterized protein</fullName>
    </submittedName>
</protein>
<keyword evidence="3" id="KW-1185">Reference proteome</keyword>